<accession>A0A427YT04</accession>
<dbReference type="STRING" id="1890683.A0A427YT04"/>
<evidence type="ECO:0000313" key="3">
    <source>
        <dbReference type="Proteomes" id="UP000279259"/>
    </source>
</evidence>
<dbReference type="OrthoDB" id="3366083at2759"/>
<keyword evidence="3" id="KW-1185">Reference proteome</keyword>
<evidence type="ECO:0000256" key="1">
    <source>
        <dbReference type="SAM" id="MobiDB-lite"/>
    </source>
</evidence>
<dbReference type="Proteomes" id="UP000279259">
    <property type="component" value="Unassembled WGS sequence"/>
</dbReference>
<protein>
    <submittedName>
        <fullName evidence="2">Uncharacterized protein</fullName>
    </submittedName>
</protein>
<proteinExistence type="predicted"/>
<feature type="region of interest" description="Disordered" evidence="1">
    <location>
        <begin position="1"/>
        <end position="54"/>
    </location>
</feature>
<gene>
    <name evidence="2" type="ORF">EHS25_003954</name>
</gene>
<feature type="compositionally biased region" description="Polar residues" evidence="1">
    <location>
        <begin position="1"/>
        <end position="11"/>
    </location>
</feature>
<sequence>MSPTKHGQDNQVGALMQNPPYETRPPPAPLQQMNLLPEYPYTKHNRQDQEERDRRRQAIKEFKQVRAMLREAQQQERPALRREGLTGWARVNAFRQMQYRHSHDLEELEAQFSAQARERELVFVVVIGVVGRRVLQNEEDREAVCLFFRDVVAMLRDKHPAGAADPFGPTDGPSSGDIRSEEEILAAFKTFKQDTSPGLSGWTHHLLATALRVPVFLKAIHTLTGLIMAGTAPGQAMLCASRLTPLRKPDGGLRPIAVGDMINRLATKAIIRHSNRRDFLLRYQFVANTARGNRSNWSMPAKRATCATMGDTVAPTPLSPGAKLRRASDSSLGQARLMNRFADTSRQEMPRVRIKLETKKPG</sequence>
<dbReference type="AlphaFoldDB" id="A0A427YT04"/>
<name>A0A427YT04_9TREE</name>
<dbReference type="EMBL" id="RSCD01000002">
    <property type="protein sequence ID" value="RSH94151.1"/>
    <property type="molecule type" value="Genomic_DNA"/>
</dbReference>
<comment type="caution">
    <text evidence="2">The sequence shown here is derived from an EMBL/GenBank/DDBJ whole genome shotgun (WGS) entry which is preliminary data.</text>
</comment>
<feature type="compositionally biased region" description="Basic and acidic residues" evidence="1">
    <location>
        <begin position="45"/>
        <end position="54"/>
    </location>
</feature>
<evidence type="ECO:0000313" key="2">
    <source>
        <dbReference type="EMBL" id="RSH94151.1"/>
    </source>
</evidence>
<reference evidence="2 3" key="1">
    <citation type="submission" date="2018-11" db="EMBL/GenBank/DDBJ databases">
        <title>Genome sequence of Saitozyma podzolica DSM 27192.</title>
        <authorList>
            <person name="Aliyu H."/>
            <person name="Gorte O."/>
            <person name="Ochsenreither K."/>
        </authorList>
    </citation>
    <scope>NUCLEOTIDE SEQUENCE [LARGE SCALE GENOMIC DNA]</scope>
    <source>
        <strain evidence="2 3">DSM 27192</strain>
    </source>
</reference>
<organism evidence="2 3">
    <name type="scientific">Saitozyma podzolica</name>
    <dbReference type="NCBI Taxonomy" id="1890683"/>
    <lineage>
        <taxon>Eukaryota</taxon>
        <taxon>Fungi</taxon>
        <taxon>Dikarya</taxon>
        <taxon>Basidiomycota</taxon>
        <taxon>Agaricomycotina</taxon>
        <taxon>Tremellomycetes</taxon>
        <taxon>Tremellales</taxon>
        <taxon>Trimorphomycetaceae</taxon>
        <taxon>Saitozyma</taxon>
    </lineage>
</organism>